<feature type="region of interest" description="Disordered" evidence="1">
    <location>
        <begin position="1"/>
        <end position="52"/>
    </location>
</feature>
<organism evidence="2">
    <name type="scientific">Anguilla anguilla</name>
    <name type="common">European freshwater eel</name>
    <name type="synonym">Muraena anguilla</name>
    <dbReference type="NCBI Taxonomy" id="7936"/>
    <lineage>
        <taxon>Eukaryota</taxon>
        <taxon>Metazoa</taxon>
        <taxon>Chordata</taxon>
        <taxon>Craniata</taxon>
        <taxon>Vertebrata</taxon>
        <taxon>Euteleostomi</taxon>
        <taxon>Actinopterygii</taxon>
        <taxon>Neopterygii</taxon>
        <taxon>Teleostei</taxon>
        <taxon>Anguilliformes</taxon>
        <taxon>Anguillidae</taxon>
        <taxon>Anguilla</taxon>
    </lineage>
</organism>
<reference evidence="2" key="1">
    <citation type="submission" date="2014-11" db="EMBL/GenBank/DDBJ databases">
        <authorList>
            <person name="Amaro Gonzalez C."/>
        </authorList>
    </citation>
    <scope>NUCLEOTIDE SEQUENCE</scope>
</reference>
<sequence>MRGGQACEARPPLRGLFRRFSAPRTERARAPGARRTVPETPSHSVRPRGFNL</sequence>
<proteinExistence type="predicted"/>
<evidence type="ECO:0000313" key="2">
    <source>
        <dbReference type="EMBL" id="JAH68768.1"/>
    </source>
</evidence>
<reference evidence="2" key="2">
    <citation type="journal article" date="2015" name="Fish Shellfish Immunol.">
        <title>Early steps in the European eel (Anguilla anguilla)-Vibrio vulnificus interaction in the gills: Role of the RtxA13 toxin.</title>
        <authorList>
            <person name="Callol A."/>
            <person name="Pajuelo D."/>
            <person name="Ebbesson L."/>
            <person name="Teles M."/>
            <person name="MacKenzie S."/>
            <person name="Amaro C."/>
        </authorList>
    </citation>
    <scope>NUCLEOTIDE SEQUENCE</scope>
</reference>
<protein>
    <submittedName>
        <fullName evidence="2">Uncharacterized protein</fullName>
    </submittedName>
</protein>
<dbReference type="AlphaFoldDB" id="A0A0E9UV10"/>
<dbReference type="EMBL" id="GBXM01039809">
    <property type="protein sequence ID" value="JAH68768.1"/>
    <property type="molecule type" value="Transcribed_RNA"/>
</dbReference>
<evidence type="ECO:0000256" key="1">
    <source>
        <dbReference type="SAM" id="MobiDB-lite"/>
    </source>
</evidence>
<name>A0A0E9UV10_ANGAN</name>
<accession>A0A0E9UV10</accession>